<name>X0XTL1_9ZZZZ</name>
<dbReference type="EMBL" id="BARS01031243">
    <property type="protein sequence ID" value="GAG28216.1"/>
    <property type="molecule type" value="Genomic_DNA"/>
</dbReference>
<proteinExistence type="predicted"/>
<organism evidence="1">
    <name type="scientific">marine sediment metagenome</name>
    <dbReference type="NCBI Taxonomy" id="412755"/>
    <lineage>
        <taxon>unclassified sequences</taxon>
        <taxon>metagenomes</taxon>
        <taxon>ecological metagenomes</taxon>
    </lineage>
</organism>
<accession>X0XTL1</accession>
<gene>
    <name evidence="1" type="ORF">S01H1_48640</name>
</gene>
<sequence>MKKYLAHICGHFQPLGYEELYAVLEAEDISYTIVEVNSQVVIFETADDP</sequence>
<feature type="non-terminal residue" evidence="1">
    <location>
        <position position="49"/>
    </location>
</feature>
<reference evidence="1" key="1">
    <citation type="journal article" date="2014" name="Front. Microbiol.">
        <title>High frequency of phylogenetically diverse reductive dehalogenase-homologous genes in deep subseafloor sedimentary metagenomes.</title>
        <authorList>
            <person name="Kawai M."/>
            <person name="Futagami T."/>
            <person name="Toyoda A."/>
            <person name="Takaki Y."/>
            <person name="Nishi S."/>
            <person name="Hori S."/>
            <person name="Arai W."/>
            <person name="Tsubouchi T."/>
            <person name="Morono Y."/>
            <person name="Uchiyama I."/>
            <person name="Ito T."/>
            <person name="Fujiyama A."/>
            <person name="Inagaki F."/>
            <person name="Takami H."/>
        </authorList>
    </citation>
    <scope>NUCLEOTIDE SEQUENCE</scope>
    <source>
        <strain evidence="1">Expedition CK06-06</strain>
    </source>
</reference>
<protein>
    <submittedName>
        <fullName evidence="1">Uncharacterized protein</fullName>
    </submittedName>
</protein>
<dbReference type="AlphaFoldDB" id="X0XTL1"/>
<evidence type="ECO:0000313" key="1">
    <source>
        <dbReference type="EMBL" id="GAG28216.1"/>
    </source>
</evidence>
<comment type="caution">
    <text evidence="1">The sequence shown here is derived from an EMBL/GenBank/DDBJ whole genome shotgun (WGS) entry which is preliminary data.</text>
</comment>